<sequence length="309" mass="36408">MTTGLCLLSACSPRKYILVEKLKTWTEAQSYCRDRYTDLATVRNKQDLTELNELISSYNLVWIGLNYDENAKYEWSQENEENDDPKDTEYTNMIIDSLGDTNPYRETCVSASKKRREWFAWHCASVYPFICYNVNETKAWDKAQSYCREHYTDLATVRNGTEEEIYMTLDSRQTWVGLYRTPWKWSDGSKYMFRHWKKTLTPKENQCVAVVFGSWDPHTCTKEYYFACHYEPPKTRKQVVKVALKKTDSSVDMEALKRGILQKLQQKLKDQGLDEGIKLSWVEKPDGKVFHKAKKVKNEEKSHDRKGEL</sequence>
<evidence type="ECO:0000313" key="3">
    <source>
        <dbReference type="Proteomes" id="UP001178508"/>
    </source>
</evidence>
<keyword evidence="3" id="KW-1185">Reference proteome</keyword>
<dbReference type="Proteomes" id="UP001178508">
    <property type="component" value="Chromosome 16"/>
</dbReference>
<proteinExistence type="predicted"/>
<accession>A0AAV1GV34</accession>
<dbReference type="InterPro" id="IPR016187">
    <property type="entry name" value="CTDL_fold"/>
</dbReference>
<reference evidence="2" key="1">
    <citation type="submission" date="2023-08" db="EMBL/GenBank/DDBJ databases">
        <authorList>
            <person name="Alioto T."/>
            <person name="Alioto T."/>
            <person name="Gomez Garrido J."/>
        </authorList>
    </citation>
    <scope>NUCLEOTIDE SEQUENCE</scope>
</reference>
<keyword evidence="2" id="KW-0675">Receptor</keyword>
<dbReference type="SMART" id="SM00034">
    <property type="entry name" value="CLECT"/>
    <property type="match status" value="2"/>
</dbReference>
<feature type="domain" description="C-type lectin" evidence="1">
    <location>
        <begin position="16"/>
        <end position="132"/>
    </location>
</feature>
<evidence type="ECO:0000259" key="1">
    <source>
        <dbReference type="PROSITE" id="PS50041"/>
    </source>
</evidence>
<dbReference type="PANTHER" id="PTHR45784">
    <property type="entry name" value="C-TYPE LECTIN DOMAIN FAMILY 20 MEMBER A-RELATED"/>
    <property type="match status" value="1"/>
</dbReference>
<dbReference type="PANTHER" id="PTHR45784:SF3">
    <property type="entry name" value="C-TYPE LECTIN DOMAIN FAMILY 4 MEMBER K-LIKE-RELATED"/>
    <property type="match status" value="1"/>
</dbReference>
<protein>
    <submittedName>
        <fullName evidence="2">C-type mannose receptor 2-like</fullName>
    </submittedName>
</protein>
<dbReference type="Gene3D" id="3.10.100.10">
    <property type="entry name" value="Mannose-Binding Protein A, subunit A"/>
    <property type="match status" value="2"/>
</dbReference>
<dbReference type="AlphaFoldDB" id="A0AAV1GV34"/>
<feature type="domain" description="C-type lectin" evidence="1">
    <location>
        <begin position="127"/>
        <end position="229"/>
    </location>
</feature>
<dbReference type="Pfam" id="PF00059">
    <property type="entry name" value="Lectin_C"/>
    <property type="match status" value="2"/>
</dbReference>
<dbReference type="PROSITE" id="PS50041">
    <property type="entry name" value="C_TYPE_LECTIN_2"/>
    <property type="match status" value="2"/>
</dbReference>
<gene>
    <name evidence="2" type="ORF">XNOV1_A022559</name>
</gene>
<organism evidence="2 3">
    <name type="scientific">Xyrichtys novacula</name>
    <name type="common">Pearly razorfish</name>
    <name type="synonym">Hemipteronotus novacula</name>
    <dbReference type="NCBI Taxonomy" id="13765"/>
    <lineage>
        <taxon>Eukaryota</taxon>
        <taxon>Metazoa</taxon>
        <taxon>Chordata</taxon>
        <taxon>Craniata</taxon>
        <taxon>Vertebrata</taxon>
        <taxon>Euteleostomi</taxon>
        <taxon>Actinopterygii</taxon>
        <taxon>Neopterygii</taxon>
        <taxon>Teleostei</taxon>
        <taxon>Neoteleostei</taxon>
        <taxon>Acanthomorphata</taxon>
        <taxon>Eupercaria</taxon>
        <taxon>Labriformes</taxon>
        <taxon>Labridae</taxon>
        <taxon>Xyrichtys</taxon>
    </lineage>
</organism>
<dbReference type="EMBL" id="OY660879">
    <property type="protein sequence ID" value="CAJ1076651.1"/>
    <property type="molecule type" value="Genomic_DNA"/>
</dbReference>
<dbReference type="InterPro" id="IPR016186">
    <property type="entry name" value="C-type_lectin-like/link_sf"/>
</dbReference>
<dbReference type="InterPro" id="IPR001304">
    <property type="entry name" value="C-type_lectin-like"/>
</dbReference>
<evidence type="ECO:0000313" key="2">
    <source>
        <dbReference type="EMBL" id="CAJ1076651.1"/>
    </source>
</evidence>
<dbReference type="SUPFAM" id="SSF56436">
    <property type="entry name" value="C-type lectin-like"/>
    <property type="match status" value="2"/>
</dbReference>
<name>A0AAV1GV34_XYRNO</name>